<evidence type="ECO:0000313" key="1">
    <source>
        <dbReference type="EMBL" id="MBI6885872.1"/>
    </source>
</evidence>
<proteinExistence type="predicted"/>
<evidence type="ECO:0000313" key="2">
    <source>
        <dbReference type="Proteomes" id="UP000637061"/>
    </source>
</evidence>
<dbReference type="Proteomes" id="UP000637061">
    <property type="component" value="Unassembled WGS sequence"/>
</dbReference>
<dbReference type="EMBL" id="JAEHTE010000023">
    <property type="protein sequence ID" value="MBI6885872.1"/>
    <property type="molecule type" value="Genomic_DNA"/>
</dbReference>
<protein>
    <submittedName>
        <fullName evidence="1">Uncharacterized protein</fullName>
    </submittedName>
</protein>
<sequence length="192" mass="21970">MTYSDEFSYQSAECPQKPVTLEMRSEPHGRFNYDEYAHVLSVASDHSDDLSFWARWGVNQIMNRMLIWYMNELRFGGEGFLPSDEQDQALDYLRAVGPISRAAEPLKPAPLDFVGRVQDIASCERILSMTQHEDENLLYWAKKGVVLGLDGWKAMSSLAPKIIEVFADMPGEKPNFEAFLPECERLLEAFDH</sequence>
<gene>
    <name evidence="1" type="ORF">JEU22_18350</name>
</gene>
<dbReference type="RefSeq" id="WP_198747799.1">
    <property type="nucleotide sequence ID" value="NZ_JAEHTE010000023.1"/>
</dbReference>
<reference evidence="1" key="1">
    <citation type="submission" date="2020-12" db="EMBL/GenBank/DDBJ databases">
        <title>Enhanced detection system for hospital associated transmission using whole genome sequencing surveillance.</title>
        <authorList>
            <person name="Harrison L.H."/>
            <person name="Van Tyne D."/>
            <person name="Marsh J.W."/>
            <person name="Griffith M.P."/>
            <person name="Snyder D.J."/>
            <person name="Cooper V.S."/>
            <person name="Mustapha M."/>
        </authorList>
    </citation>
    <scope>NUCLEOTIDE SEQUENCE</scope>
    <source>
        <strain evidence="1">PSB00042</strain>
    </source>
</reference>
<organism evidence="1 2">
    <name type="scientific">Pseudomonas putida</name>
    <name type="common">Arthrobacter siderocapsulatus</name>
    <dbReference type="NCBI Taxonomy" id="303"/>
    <lineage>
        <taxon>Bacteria</taxon>
        <taxon>Pseudomonadati</taxon>
        <taxon>Pseudomonadota</taxon>
        <taxon>Gammaproteobacteria</taxon>
        <taxon>Pseudomonadales</taxon>
        <taxon>Pseudomonadaceae</taxon>
        <taxon>Pseudomonas</taxon>
    </lineage>
</organism>
<accession>A0A8I1EIK4</accession>
<dbReference type="AlphaFoldDB" id="A0A8I1EIK4"/>
<comment type="caution">
    <text evidence="1">The sequence shown here is derived from an EMBL/GenBank/DDBJ whole genome shotgun (WGS) entry which is preliminary data.</text>
</comment>
<name>A0A8I1EIK4_PSEPU</name>